<evidence type="ECO:0000313" key="3">
    <source>
        <dbReference type="Proteomes" id="UP000236725"/>
    </source>
</evidence>
<keyword evidence="3" id="KW-1185">Reference proteome</keyword>
<feature type="region of interest" description="Disordered" evidence="1">
    <location>
        <begin position="82"/>
        <end position="101"/>
    </location>
</feature>
<protein>
    <submittedName>
        <fullName evidence="2">Uncharacterized protein</fullName>
    </submittedName>
</protein>
<sequence>MHHRCHTSFAGGRFAYYRTKNGREIDSTIQPAQYSRHSKAQKGQDRQQIEVFILLSTIVWHQLQKCSREVVINVIWEAAKESNSQHRKQTGSRKHDCPDCRYHNSPPDALLLRSRSHVQKGRKAIACNGRSARQATALHGRCLQSTIRCKR</sequence>
<evidence type="ECO:0000256" key="1">
    <source>
        <dbReference type="SAM" id="MobiDB-lite"/>
    </source>
</evidence>
<gene>
    <name evidence="2" type="ORF">SAMN05444001_10457</name>
</gene>
<organism evidence="2 3">
    <name type="scientific">Parabacteroides chinchillae</name>
    <dbReference type="NCBI Taxonomy" id="871327"/>
    <lineage>
        <taxon>Bacteria</taxon>
        <taxon>Pseudomonadati</taxon>
        <taxon>Bacteroidota</taxon>
        <taxon>Bacteroidia</taxon>
        <taxon>Bacteroidales</taxon>
        <taxon>Tannerellaceae</taxon>
        <taxon>Parabacteroides</taxon>
    </lineage>
</organism>
<dbReference type="EMBL" id="FNVS01000004">
    <property type="protein sequence ID" value="SEF65464.1"/>
    <property type="molecule type" value="Genomic_DNA"/>
</dbReference>
<accession>A0A8G2FA01</accession>
<dbReference type="AlphaFoldDB" id="A0A8G2FA01"/>
<dbReference type="Proteomes" id="UP000236725">
    <property type="component" value="Unassembled WGS sequence"/>
</dbReference>
<name>A0A8G2FA01_9BACT</name>
<reference evidence="2 3" key="1">
    <citation type="submission" date="2016-10" db="EMBL/GenBank/DDBJ databases">
        <authorList>
            <person name="Varghese N."/>
            <person name="Submissions S."/>
        </authorList>
    </citation>
    <scope>NUCLEOTIDE SEQUENCE [LARGE SCALE GENOMIC DNA]</scope>
    <source>
        <strain evidence="2 3">DSM 29073</strain>
    </source>
</reference>
<evidence type="ECO:0000313" key="2">
    <source>
        <dbReference type="EMBL" id="SEF65464.1"/>
    </source>
</evidence>
<comment type="caution">
    <text evidence="2">The sequence shown here is derived from an EMBL/GenBank/DDBJ whole genome shotgun (WGS) entry which is preliminary data.</text>
</comment>
<proteinExistence type="predicted"/>